<dbReference type="FunFam" id="3.40.1280.10:FF:000008">
    <property type="entry name" value="Group 3 RNA methyltransferase TrmH"/>
    <property type="match status" value="1"/>
</dbReference>
<dbReference type="InterPro" id="IPR013123">
    <property type="entry name" value="SpoU_subst-bd"/>
</dbReference>
<dbReference type="Proteomes" id="UP000637720">
    <property type="component" value="Unassembled WGS sequence"/>
</dbReference>
<dbReference type="InterPro" id="IPR029064">
    <property type="entry name" value="Ribosomal_eL30-like_sf"/>
</dbReference>
<name>A0A8J3FDR7_9BACI</name>
<dbReference type="RefSeq" id="WP_188817825.1">
    <property type="nucleotide sequence ID" value="NZ_BMOF01000046.1"/>
</dbReference>
<dbReference type="GO" id="GO:0008173">
    <property type="term" value="F:RNA methyltransferase activity"/>
    <property type="evidence" value="ECO:0007669"/>
    <property type="project" value="InterPro"/>
</dbReference>
<keyword evidence="6" id="KW-1185">Reference proteome</keyword>
<dbReference type="SMART" id="SM00967">
    <property type="entry name" value="SpoU_sub_bind"/>
    <property type="match status" value="1"/>
</dbReference>
<dbReference type="SUPFAM" id="SSF55315">
    <property type="entry name" value="L30e-like"/>
    <property type="match status" value="1"/>
</dbReference>
<comment type="caution">
    <text evidence="5">The sequence shown here is derived from an EMBL/GenBank/DDBJ whole genome shotgun (WGS) entry which is preliminary data.</text>
</comment>
<accession>A0A8J3FDR7</accession>
<gene>
    <name evidence="5" type="ORF">GCM10007043_19370</name>
</gene>
<evidence type="ECO:0000259" key="4">
    <source>
        <dbReference type="SMART" id="SM00967"/>
    </source>
</evidence>
<dbReference type="PANTHER" id="PTHR46429:SF1">
    <property type="entry name" value="23S RRNA (GUANOSINE-2'-O-)-METHYLTRANSFERASE RLMB"/>
    <property type="match status" value="1"/>
</dbReference>
<dbReference type="NCBIfam" id="TIGR00186">
    <property type="entry name" value="rRNA_methyl_3"/>
    <property type="match status" value="1"/>
</dbReference>
<dbReference type="Gene3D" id="3.40.1280.10">
    <property type="match status" value="1"/>
</dbReference>
<protein>
    <submittedName>
        <fullName evidence="5">23S rRNA (Guanosine(2251)-2'-O)-methyltransferase RlmB</fullName>
    </submittedName>
</protein>
<dbReference type="InterPro" id="IPR001537">
    <property type="entry name" value="SpoU_MeTrfase"/>
</dbReference>
<dbReference type="Gene3D" id="3.30.1330.30">
    <property type="match status" value="1"/>
</dbReference>
<dbReference type="GO" id="GO:0032259">
    <property type="term" value="P:methylation"/>
    <property type="evidence" value="ECO:0007669"/>
    <property type="project" value="UniProtKB-KW"/>
</dbReference>
<proteinExistence type="inferred from homology"/>
<dbReference type="InterPro" id="IPR029026">
    <property type="entry name" value="tRNA_m1G_MTases_N"/>
</dbReference>
<comment type="similarity">
    <text evidence="1">Belongs to the class IV-like SAM-binding methyltransferase superfamily. RNA methyltransferase TrmH family.</text>
</comment>
<keyword evidence="2" id="KW-0489">Methyltransferase</keyword>
<dbReference type="Pfam" id="PF00588">
    <property type="entry name" value="SpoU_methylase"/>
    <property type="match status" value="1"/>
</dbReference>
<sequence>MTEWLYGRHPVLEALRAGRPINKILLAEGASPRLMAPLLAAAREQGVPVQQVPRRKLDELVPAAVHQGVAAAVAARAYAEVADLLVRARERGEMPFLIVLDGIEDPHNLGAILRTADAVGAHGVIIPKRRSAQLTPAAVKASAGAAEHVPVARVANIARTLEELKAGGLWVVGTDAQADQDYRTADYAVPLALVVGSEGRGMSRLVRETCDVLVRLPMVGRITSLNAAVAAALLMYEVFRARHPIE</sequence>
<evidence type="ECO:0000256" key="2">
    <source>
        <dbReference type="ARBA" id="ARBA00022603"/>
    </source>
</evidence>
<keyword evidence="3" id="KW-0808">Transferase</keyword>
<dbReference type="AlphaFoldDB" id="A0A8J3FDR7"/>
<dbReference type="PANTHER" id="PTHR46429">
    <property type="entry name" value="23S RRNA (GUANOSINE-2'-O-)-METHYLTRANSFERASE RLMB"/>
    <property type="match status" value="1"/>
</dbReference>
<evidence type="ECO:0000313" key="6">
    <source>
        <dbReference type="Proteomes" id="UP000637720"/>
    </source>
</evidence>
<organism evidence="5 6">
    <name type="scientific">Calditerricola satsumensis</name>
    <dbReference type="NCBI Taxonomy" id="373054"/>
    <lineage>
        <taxon>Bacteria</taxon>
        <taxon>Bacillati</taxon>
        <taxon>Bacillota</taxon>
        <taxon>Bacilli</taxon>
        <taxon>Bacillales</taxon>
        <taxon>Bacillaceae</taxon>
        <taxon>Calditerricola</taxon>
    </lineage>
</organism>
<dbReference type="SUPFAM" id="SSF75217">
    <property type="entry name" value="alpha/beta knot"/>
    <property type="match status" value="1"/>
</dbReference>
<reference evidence="5" key="1">
    <citation type="journal article" date="2014" name="Int. J. Syst. Evol. Microbiol.">
        <title>Complete genome sequence of Corynebacterium casei LMG S-19264T (=DSM 44701T), isolated from a smear-ripened cheese.</title>
        <authorList>
            <consortium name="US DOE Joint Genome Institute (JGI-PGF)"/>
            <person name="Walter F."/>
            <person name="Albersmeier A."/>
            <person name="Kalinowski J."/>
            <person name="Ruckert C."/>
        </authorList>
    </citation>
    <scope>NUCLEOTIDE SEQUENCE</scope>
    <source>
        <strain evidence="5">JCM 14719</strain>
    </source>
</reference>
<dbReference type="Pfam" id="PF08032">
    <property type="entry name" value="SpoU_sub_bind"/>
    <property type="match status" value="1"/>
</dbReference>
<dbReference type="InterPro" id="IPR004441">
    <property type="entry name" value="rRNA_MeTrfase_TrmH"/>
</dbReference>
<evidence type="ECO:0000256" key="3">
    <source>
        <dbReference type="ARBA" id="ARBA00022679"/>
    </source>
</evidence>
<evidence type="ECO:0000256" key="1">
    <source>
        <dbReference type="ARBA" id="ARBA00007228"/>
    </source>
</evidence>
<feature type="domain" description="RNA 2-O ribose methyltransferase substrate binding" evidence="4">
    <location>
        <begin position="4"/>
        <end position="79"/>
    </location>
</feature>
<dbReference type="CDD" id="cd18103">
    <property type="entry name" value="SpoU-like_RlmB"/>
    <property type="match status" value="1"/>
</dbReference>
<dbReference type="GO" id="GO:0003723">
    <property type="term" value="F:RNA binding"/>
    <property type="evidence" value="ECO:0007669"/>
    <property type="project" value="InterPro"/>
</dbReference>
<dbReference type="GO" id="GO:0005829">
    <property type="term" value="C:cytosol"/>
    <property type="evidence" value="ECO:0007669"/>
    <property type="project" value="TreeGrafter"/>
</dbReference>
<dbReference type="GO" id="GO:0006396">
    <property type="term" value="P:RNA processing"/>
    <property type="evidence" value="ECO:0007669"/>
    <property type="project" value="InterPro"/>
</dbReference>
<dbReference type="EMBL" id="BMOF01000046">
    <property type="protein sequence ID" value="GGK05462.1"/>
    <property type="molecule type" value="Genomic_DNA"/>
</dbReference>
<reference evidence="5" key="2">
    <citation type="submission" date="2020-09" db="EMBL/GenBank/DDBJ databases">
        <authorList>
            <person name="Sun Q."/>
            <person name="Ohkuma M."/>
        </authorList>
    </citation>
    <scope>NUCLEOTIDE SEQUENCE</scope>
    <source>
        <strain evidence="5">JCM 14719</strain>
    </source>
</reference>
<dbReference type="InterPro" id="IPR029028">
    <property type="entry name" value="Alpha/beta_knot_MTases"/>
</dbReference>
<evidence type="ECO:0000313" key="5">
    <source>
        <dbReference type="EMBL" id="GGK05462.1"/>
    </source>
</evidence>